<dbReference type="Gene3D" id="2.30.30.40">
    <property type="entry name" value="SH3 Domains"/>
    <property type="match status" value="1"/>
</dbReference>
<accession>A0ABZ2K538</accession>
<sequence>MESNKRQGPPYSVDIPKGKADEPSWLRVAAIAIVGFVVGVAWPKVAGVRIGPNAPSEAVAAHAKEQAKEQKEQQAAAEASASASSGNVPSVSANVPSSAGAPAVQPANAPDILVKGGILLGCRTSGGELIKGMACGPIAFDAIVQPRMKKLSQCAAAQGAEGKFGVIFNLDFNSNKTGFTLGKNSTVKDPDGLLTCLKQSFESVSLSAVSHEHPTYSLLYNANFVSKVSTGSSPSARSNTPAAPAEPAGTATQIMWEVAIVRDKPRTGQVVARLPRGTNVRLGASQDGGWYQVKYGESFANEGWLYRAAIGK</sequence>
<keyword evidence="3" id="KW-1185">Reference proteome</keyword>
<feature type="compositionally biased region" description="Basic and acidic residues" evidence="1">
    <location>
        <begin position="62"/>
        <end position="72"/>
    </location>
</feature>
<proteinExistence type="predicted"/>
<protein>
    <submittedName>
        <fullName evidence="2">SH3 domain-containing protein</fullName>
    </submittedName>
</protein>
<name>A0ABZ2K538_9BACT</name>
<organism evidence="2 3">
    <name type="scientific">Pendulispora brunnea</name>
    <dbReference type="NCBI Taxonomy" id="2905690"/>
    <lineage>
        <taxon>Bacteria</taxon>
        <taxon>Pseudomonadati</taxon>
        <taxon>Myxococcota</taxon>
        <taxon>Myxococcia</taxon>
        <taxon>Myxococcales</taxon>
        <taxon>Sorangiineae</taxon>
        <taxon>Pendulisporaceae</taxon>
        <taxon>Pendulispora</taxon>
    </lineage>
</organism>
<feature type="region of interest" description="Disordered" evidence="1">
    <location>
        <begin position="59"/>
        <end position="102"/>
    </location>
</feature>
<dbReference type="Proteomes" id="UP001379533">
    <property type="component" value="Chromosome"/>
</dbReference>
<evidence type="ECO:0000256" key="1">
    <source>
        <dbReference type="SAM" id="MobiDB-lite"/>
    </source>
</evidence>
<feature type="compositionally biased region" description="Low complexity" evidence="1">
    <location>
        <begin position="73"/>
        <end position="102"/>
    </location>
</feature>
<evidence type="ECO:0000313" key="2">
    <source>
        <dbReference type="EMBL" id="WXA92468.1"/>
    </source>
</evidence>
<reference evidence="2 3" key="1">
    <citation type="submission" date="2021-12" db="EMBL/GenBank/DDBJ databases">
        <title>Discovery of the Pendulisporaceae a myxobacterial family with distinct sporulation behavior and unique specialized metabolism.</title>
        <authorList>
            <person name="Garcia R."/>
            <person name="Popoff A."/>
            <person name="Bader C.D."/>
            <person name="Loehr J."/>
            <person name="Walesch S."/>
            <person name="Walt C."/>
            <person name="Boldt J."/>
            <person name="Bunk B."/>
            <person name="Haeckl F.J.F.P.J."/>
            <person name="Gunesch A.P."/>
            <person name="Birkelbach J."/>
            <person name="Nuebel U."/>
            <person name="Pietschmann T."/>
            <person name="Bach T."/>
            <person name="Mueller R."/>
        </authorList>
    </citation>
    <scope>NUCLEOTIDE SEQUENCE [LARGE SCALE GENOMIC DNA]</scope>
    <source>
        <strain evidence="2 3">MSr12523</strain>
    </source>
</reference>
<evidence type="ECO:0000313" key="3">
    <source>
        <dbReference type="Proteomes" id="UP001379533"/>
    </source>
</evidence>
<dbReference type="RefSeq" id="WP_394843070.1">
    <property type="nucleotide sequence ID" value="NZ_CP089982.1"/>
</dbReference>
<gene>
    <name evidence="2" type="ORF">LZC95_39215</name>
</gene>
<dbReference type="EMBL" id="CP089982">
    <property type="protein sequence ID" value="WXA92468.1"/>
    <property type="molecule type" value="Genomic_DNA"/>
</dbReference>